<dbReference type="InterPro" id="IPR036188">
    <property type="entry name" value="FAD/NAD-bd_sf"/>
</dbReference>
<dbReference type="Proteomes" id="UP001501035">
    <property type="component" value="Unassembled WGS sequence"/>
</dbReference>
<dbReference type="Gene3D" id="3.50.50.60">
    <property type="entry name" value="FAD/NAD(P)-binding domain"/>
    <property type="match status" value="1"/>
</dbReference>
<gene>
    <name evidence="1" type="ORF">GCM10010528_07970</name>
</gene>
<accession>A0ABP6L4M3</accession>
<dbReference type="PANTHER" id="PTHR10668:SF105">
    <property type="entry name" value="DEHYDROGENASE-RELATED"/>
    <property type="match status" value="1"/>
</dbReference>
<sequence length="489" mass="52144">MQSPRGTSSFDAVVVGSGPNGLTAAAKLARAGRRVLVIEAADTIGGGTRSAELFESGVRHDVCSAVHPLGRVSPAFAELDLTAHGLTWATPPVCLTHVFDRHRARSVCHDRDATARELGADARAWRRLVEVDDADLGALLDELLRPLRLPQHRRLMTRFGLRALQPVDRFTRAFGDEMTRTLFAGVAAHAMIPLSAAASSGPGLLLLAPASVTGWPIAVGGSQSIADALASCLIAAGGEIVTGRPITRFDELPSAPQYYFDTSVHSLVDILGDRLAPQARRRYRRWRYGPGVCKIDFLLAEPIPWPMSAPTRTATVHVAQDYRQIADAESAVARGEHPRRPWLLAGEPTRLDPSRAGNTGRHVAWAYCHVPNGSTADMGAAMVDELERCAPGFRDVIVASRVTTAQQLGEYDANFVGGDIGSGATSLRQVLARPRPPVNPLSPNPYATGVPGVYLCSSATAPGGGVHGMSGYWAATFGLAAAESSRRRR</sequence>
<dbReference type="SUPFAM" id="SSF51905">
    <property type="entry name" value="FAD/NAD(P)-binding domain"/>
    <property type="match status" value="1"/>
</dbReference>
<organism evidence="1 2">
    <name type="scientific">Gordonia defluvii</name>
    <dbReference type="NCBI Taxonomy" id="283718"/>
    <lineage>
        <taxon>Bacteria</taxon>
        <taxon>Bacillati</taxon>
        <taxon>Actinomycetota</taxon>
        <taxon>Actinomycetes</taxon>
        <taxon>Mycobacteriales</taxon>
        <taxon>Gordoniaceae</taxon>
        <taxon>Gordonia</taxon>
    </lineage>
</organism>
<dbReference type="Pfam" id="PF13450">
    <property type="entry name" value="NAD_binding_8"/>
    <property type="match status" value="1"/>
</dbReference>
<dbReference type="EMBL" id="BAAAVS010000015">
    <property type="protein sequence ID" value="GAA3028696.1"/>
    <property type="molecule type" value="Genomic_DNA"/>
</dbReference>
<comment type="caution">
    <text evidence="1">The sequence shown here is derived from an EMBL/GenBank/DDBJ whole genome shotgun (WGS) entry which is preliminary data.</text>
</comment>
<name>A0ABP6L4M3_9ACTN</name>
<reference evidence="2" key="1">
    <citation type="journal article" date="2019" name="Int. J. Syst. Evol. Microbiol.">
        <title>The Global Catalogue of Microorganisms (GCM) 10K type strain sequencing project: providing services to taxonomists for standard genome sequencing and annotation.</title>
        <authorList>
            <consortium name="The Broad Institute Genomics Platform"/>
            <consortium name="The Broad Institute Genome Sequencing Center for Infectious Disease"/>
            <person name="Wu L."/>
            <person name="Ma J."/>
        </authorList>
    </citation>
    <scope>NUCLEOTIDE SEQUENCE [LARGE SCALE GENOMIC DNA]</scope>
    <source>
        <strain evidence="2">JCM 14234</strain>
    </source>
</reference>
<keyword evidence="2" id="KW-1185">Reference proteome</keyword>
<dbReference type="PANTHER" id="PTHR10668">
    <property type="entry name" value="PHYTOENE DEHYDROGENASE"/>
    <property type="match status" value="1"/>
</dbReference>
<evidence type="ECO:0000313" key="2">
    <source>
        <dbReference type="Proteomes" id="UP001501035"/>
    </source>
</evidence>
<proteinExistence type="predicted"/>
<protein>
    <submittedName>
        <fullName evidence="1">NAD(P)/FAD-dependent oxidoreductase</fullName>
    </submittedName>
</protein>
<evidence type="ECO:0000313" key="1">
    <source>
        <dbReference type="EMBL" id="GAA3028696.1"/>
    </source>
</evidence>
<dbReference type="RefSeq" id="WP_290705953.1">
    <property type="nucleotide sequence ID" value="NZ_BAAAVS010000015.1"/>
</dbReference>
<dbReference type="PRINTS" id="PR00411">
    <property type="entry name" value="PNDRDTASEI"/>
</dbReference>